<dbReference type="SUPFAM" id="SSF49452">
    <property type="entry name" value="Starch-binding domain-like"/>
    <property type="match status" value="1"/>
</dbReference>
<gene>
    <name evidence="2" type="ORF">SAMN05444410_101200</name>
</gene>
<accession>A0A8X8ICN3</accession>
<sequence length="291" mass="32209">MKKITLNRFGMMMAMVLPVFLLFFAIACNKSASTPQNKFLTVHLTDDPALFNDVFIDVKTVEVKIDPDLNHDSHFDDADKDSDNDGTDHDQFGKWDTLHIRPGVYDIMKLRNGLDTVLATGNIPVGRIEKIRITVGSNNSVVLANKVSQPLILAPGQNNYLYVKIDEKEIDDAGGQVSLWIDFDLSESIREYNGQFYLKPVLKAFSMEQSGSIEGKVLPLDAHAIVKAYSGTDTATAIPETGNGEFKIRGLKTGTYSVSFKSSNGYRDTTITNVQVMKGNNTELPTVTLHK</sequence>
<evidence type="ECO:0000259" key="1">
    <source>
        <dbReference type="Pfam" id="PF14321"/>
    </source>
</evidence>
<dbReference type="Pfam" id="PF14321">
    <property type="entry name" value="DUF4382"/>
    <property type="match status" value="1"/>
</dbReference>
<organism evidence="2 3">
    <name type="scientific">Hydrobacter penzbergensis</name>
    <dbReference type="NCBI Taxonomy" id="1235997"/>
    <lineage>
        <taxon>Bacteria</taxon>
        <taxon>Pseudomonadati</taxon>
        <taxon>Bacteroidota</taxon>
        <taxon>Chitinophagia</taxon>
        <taxon>Chitinophagales</taxon>
        <taxon>Chitinophagaceae</taxon>
        <taxon>Hydrobacter</taxon>
    </lineage>
</organism>
<reference evidence="2 3" key="1">
    <citation type="submission" date="2016-10" db="EMBL/GenBank/DDBJ databases">
        <authorList>
            <person name="Varghese N."/>
            <person name="Submissions S."/>
        </authorList>
    </citation>
    <scope>NUCLEOTIDE SEQUENCE [LARGE SCALE GENOMIC DNA]</scope>
    <source>
        <strain evidence="2 3">DSM 25353</strain>
    </source>
</reference>
<dbReference type="Gene3D" id="2.60.40.1120">
    <property type="entry name" value="Carboxypeptidase-like, regulatory domain"/>
    <property type="match status" value="1"/>
</dbReference>
<name>A0A8X8ICN3_9BACT</name>
<keyword evidence="2" id="KW-0645">Protease</keyword>
<dbReference type="InterPro" id="IPR013784">
    <property type="entry name" value="Carb-bd-like_fold"/>
</dbReference>
<comment type="caution">
    <text evidence="2">The sequence shown here is derived from an EMBL/GenBank/DDBJ whole genome shotgun (WGS) entry which is preliminary data.</text>
</comment>
<proteinExistence type="predicted"/>
<evidence type="ECO:0000313" key="2">
    <source>
        <dbReference type="EMBL" id="SDW08504.1"/>
    </source>
</evidence>
<dbReference type="GO" id="GO:0030246">
    <property type="term" value="F:carbohydrate binding"/>
    <property type="evidence" value="ECO:0007669"/>
    <property type="project" value="InterPro"/>
</dbReference>
<dbReference type="InterPro" id="IPR025491">
    <property type="entry name" value="DUF4382"/>
</dbReference>
<dbReference type="Proteomes" id="UP000198711">
    <property type="component" value="Unassembled WGS sequence"/>
</dbReference>
<keyword evidence="3" id="KW-1185">Reference proteome</keyword>
<dbReference type="EMBL" id="FNNO01000001">
    <property type="protein sequence ID" value="SDW08504.1"/>
    <property type="molecule type" value="Genomic_DNA"/>
</dbReference>
<evidence type="ECO:0000313" key="3">
    <source>
        <dbReference type="Proteomes" id="UP000198711"/>
    </source>
</evidence>
<dbReference type="GO" id="GO:0004180">
    <property type="term" value="F:carboxypeptidase activity"/>
    <property type="evidence" value="ECO:0007669"/>
    <property type="project" value="UniProtKB-KW"/>
</dbReference>
<dbReference type="RefSeq" id="WP_092721378.1">
    <property type="nucleotide sequence ID" value="NZ_FNNO01000001.1"/>
</dbReference>
<keyword evidence="2" id="KW-0378">Hydrolase</keyword>
<dbReference type="PROSITE" id="PS51257">
    <property type="entry name" value="PROKAR_LIPOPROTEIN"/>
    <property type="match status" value="1"/>
</dbReference>
<keyword evidence="2" id="KW-0121">Carboxypeptidase</keyword>
<protein>
    <submittedName>
        <fullName evidence="2">Carboxypeptidase regulatory-like domain-containing protein</fullName>
    </submittedName>
</protein>
<feature type="domain" description="DUF4382" evidence="1">
    <location>
        <begin position="40"/>
        <end position="200"/>
    </location>
</feature>
<dbReference type="AlphaFoldDB" id="A0A8X8ICN3"/>